<dbReference type="PRINTS" id="PR00080">
    <property type="entry name" value="SDRFAMILY"/>
</dbReference>
<dbReference type="CDD" id="cd05233">
    <property type="entry name" value="SDR_c"/>
    <property type="match status" value="1"/>
</dbReference>
<dbReference type="Gene3D" id="3.40.50.720">
    <property type="entry name" value="NAD(P)-binding Rossmann-like Domain"/>
    <property type="match status" value="1"/>
</dbReference>
<dbReference type="SMART" id="SM00822">
    <property type="entry name" value="PKS_KR"/>
    <property type="match status" value="1"/>
</dbReference>
<proteinExistence type="inferred from homology"/>
<dbReference type="InterPro" id="IPR057326">
    <property type="entry name" value="KR_dom"/>
</dbReference>
<dbReference type="Pfam" id="PF13561">
    <property type="entry name" value="adh_short_C2"/>
    <property type="match status" value="1"/>
</dbReference>
<accession>A0ABP8PCW2</accession>
<dbReference type="PRINTS" id="PR00081">
    <property type="entry name" value="GDHRDH"/>
</dbReference>
<evidence type="ECO:0000313" key="3">
    <source>
        <dbReference type="EMBL" id="GAA4484132.1"/>
    </source>
</evidence>
<evidence type="ECO:0000313" key="4">
    <source>
        <dbReference type="Proteomes" id="UP001500731"/>
    </source>
</evidence>
<dbReference type="PROSITE" id="PS00061">
    <property type="entry name" value="ADH_SHORT"/>
    <property type="match status" value="1"/>
</dbReference>
<comment type="caution">
    <text evidence="3">The sequence shown here is derived from an EMBL/GenBank/DDBJ whole genome shotgun (WGS) entry which is preliminary data.</text>
</comment>
<name>A0ABP8PCW2_9MICO</name>
<gene>
    <name evidence="3" type="ORF">GCM10023171_16650</name>
</gene>
<dbReference type="PANTHER" id="PTHR42879">
    <property type="entry name" value="3-OXOACYL-(ACYL-CARRIER-PROTEIN) REDUCTASE"/>
    <property type="match status" value="1"/>
</dbReference>
<dbReference type="InterPro" id="IPR002347">
    <property type="entry name" value="SDR_fam"/>
</dbReference>
<dbReference type="Proteomes" id="UP001500731">
    <property type="component" value="Unassembled WGS sequence"/>
</dbReference>
<sequence>MTFAGASIENDVVVITGGGTGIGAAIADRFAAEGARVALLGRRLGPLEDVARGTGGLPIVADAGDAESVKAAVDSIIATYGRVDTLVCNAGGGGFATVGNTDDADWTASMHANLHTAFTASRAFLPSLALSRGRIVMIASLSGLFAGPAMAGYTTAKHAVIGLTKSLARDYGSSGIRVNAICPGWVRTPLADEEMDELVEHLELGNRDEAYNLVTTDLPLRRVAEPSDVAAAVRFLGSNESAYITGATLVVDGGAHIVDVPTLAFEKARA</sequence>
<dbReference type="PANTHER" id="PTHR42879:SF2">
    <property type="entry name" value="3-OXOACYL-[ACYL-CARRIER-PROTEIN] REDUCTASE FABG"/>
    <property type="match status" value="1"/>
</dbReference>
<keyword evidence="4" id="KW-1185">Reference proteome</keyword>
<dbReference type="EMBL" id="BAABGP010000010">
    <property type="protein sequence ID" value="GAA4484132.1"/>
    <property type="molecule type" value="Genomic_DNA"/>
</dbReference>
<evidence type="ECO:0000256" key="1">
    <source>
        <dbReference type="ARBA" id="ARBA00006484"/>
    </source>
</evidence>
<reference evidence="4" key="1">
    <citation type="journal article" date="2019" name="Int. J. Syst. Evol. Microbiol.">
        <title>The Global Catalogue of Microorganisms (GCM) 10K type strain sequencing project: providing services to taxonomists for standard genome sequencing and annotation.</title>
        <authorList>
            <consortium name="The Broad Institute Genomics Platform"/>
            <consortium name="The Broad Institute Genome Sequencing Center for Infectious Disease"/>
            <person name="Wu L."/>
            <person name="Ma J."/>
        </authorList>
    </citation>
    <scope>NUCLEOTIDE SEQUENCE [LARGE SCALE GENOMIC DNA]</scope>
    <source>
        <strain evidence="4">JCM 17839</strain>
    </source>
</reference>
<dbReference type="InterPro" id="IPR020904">
    <property type="entry name" value="Sc_DH/Rdtase_CS"/>
</dbReference>
<feature type="domain" description="Ketoreductase" evidence="2">
    <location>
        <begin position="11"/>
        <end position="192"/>
    </location>
</feature>
<organism evidence="3 4">
    <name type="scientific">Microbacterium panaciterrae</name>
    <dbReference type="NCBI Taxonomy" id="985759"/>
    <lineage>
        <taxon>Bacteria</taxon>
        <taxon>Bacillati</taxon>
        <taxon>Actinomycetota</taxon>
        <taxon>Actinomycetes</taxon>
        <taxon>Micrococcales</taxon>
        <taxon>Microbacteriaceae</taxon>
        <taxon>Microbacterium</taxon>
    </lineage>
</organism>
<dbReference type="InterPro" id="IPR036291">
    <property type="entry name" value="NAD(P)-bd_dom_sf"/>
</dbReference>
<dbReference type="SUPFAM" id="SSF51735">
    <property type="entry name" value="NAD(P)-binding Rossmann-fold domains"/>
    <property type="match status" value="1"/>
</dbReference>
<protein>
    <submittedName>
        <fullName evidence="3">SDR family oxidoreductase</fullName>
    </submittedName>
</protein>
<comment type="similarity">
    <text evidence="1">Belongs to the short-chain dehydrogenases/reductases (SDR) family.</text>
</comment>
<evidence type="ECO:0000259" key="2">
    <source>
        <dbReference type="SMART" id="SM00822"/>
    </source>
</evidence>
<dbReference type="RefSeq" id="WP_345186029.1">
    <property type="nucleotide sequence ID" value="NZ_BAABGP010000010.1"/>
</dbReference>
<dbReference type="InterPro" id="IPR050259">
    <property type="entry name" value="SDR"/>
</dbReference>